<keyword evidence="2" id="KW-0238">DNA-binding</keyword>
<dbReference type="RefSeq" id="WP_063359490.1">
    <property type="nucleotide sequence ID" value="NZ_AQHB01000022.1"/>
</dbReference>
<dbReference type="PANTHER" id="PTHR46796:SF2">
    <property type="entry name" value="TRANSCRIPTIONAL REGULATORY PROTEIN"/>
    <property type="match status" value="1"/>
</dbReference>
<dbReference type="InterPro" id="IPR037923">
    <property type="entry name" value="HTH-like"/>
</dbReference>
<dbReference type="GO" id="GO:0003700">
    <property type="term" value="F:DNA-binding transcription factor activity"/>
    <property type="evidence" value="ECO:0007669"/>
    <property type="project" value="InterPro"/>
</dbReference>
<evidence type="ECO:0000259" key="5">
    <source>
        <dbReference type="PROSITE" id="PS01124"/>
    </source>
</evidence>
<dbReference type="InterPro" id="IPR018062">
    <property type="entry name" value="HTH_AraC-typ_CS"/>
</dbReference>
<dbReference type="EMBL" id="AUYB01000086">
    <property type="protein sequence ID" value="KZN41525.1"/>
    <property type="molecule type" value="Genomic_DNA"/>
</dbReference>
<dbReference type="PROSITE" id="PS01124">
    <property type="entry name" value="HTH_ARAC_FAMILY_2"/>
    <property type="match status" value="1"/>
</dbReference>
<evidence type="ECO:0000256" key="4">
    <source>
        <dbReference type="ARBA" id="ARBA00023163"/>
    </source>
</evidence>
<dbReference type="Proteomes" id="UP000076643">
    <property type="component" value="Unassembled WGS sequence"/>
</dbReference>
<dbReference type="Pfam" id="PF02311">
    <property type="entry name" value="AraC_binding"/>
    <property type="match status" value="1"/>
</dbReference>
<keyword evidence="1" id="KW-0805">Transcription regulation</keyword>
<dbReference type="PANTHER" id="PTHR46796">
    <property type="entry name" value="HTH-TYPE TRANSCRIPTIONAL ACTIVATOR RHAS-RELATED"/>
    <property type="match status" value="1"/>
</dbReference>
<accession>A0A166Y7K4</accession>
<protein>
    <recommendedName>
        <fullName evidence="5">HTH araC/xylS-type domain-containing protein</fullName>
    </recommendedName>
</protein>
<name>A0A166Y7K4_9GAMM</name>
<evidence type="ECO:0000313" key="7">
    <source>
        <dbReference type="Proteomes" id="UP000076643"/>
    </source>
</evidence>
<dbReference type="InterPro" id="IPR020449">
    <property type="entry name" value="Tscrpt_reg_AraC-type_HTH"/>
</dbReference>
<dbReference type="InterPro" id="IPR003313">
    <property type="entry name" value="AraC-bd"/>
</dbReference>
<dbReference type="PRINTS" id="PR00032">
    <property type="entry name" value="HTHARAC"/>
</dbReference>
<comment type="caution">
    <text evidence="6">The sequence shown here is derived from an EMBL/GenBank/DDBJ whole genome shotgun (WGS) entry which is preliminary data.</text>
</comment>
<evidence type="ECO:0000256" key="3">
    <source>
        <dbReference type="ARBA" id="ARBA00023159"/>
    </source>
</evidence>
<sequence>MQQSKFSFHHDLGGLEVLHNIDKKTDFGRHNHSGYTVALVDCGAQRFFRSGGQHLAGTNSIILINAEQVHDCRKACDGISSYRSMYPTPEFFNSLMDSTKNRAPYFSDAVIHDQVLASQLRGLFNTLDCPTSQLEKQTQLVSFLTNLCASTSQLQQAEDQKSLKCRIELAKNYLLDHLFDDIGLSELASLIHMSQFHFVRAFKVQTGLTPHAFQIQHRLNHAKAMLRRGDNISQVANSVGFYDHSHFSRYFKKNMGITPNQYKQAC</sequence>
<dbReference type="Pfam" id="PF12833">
    <property type="entry name" value="HTH_18"/>
    <property type="match status" value="1"/>
</dbReference>
<evidence type="ECO:0000256" key="2">
    <source>
        <dbReference type="ARBA" id="ARBA00023125"/>
    </source>
</evidence>
<dbReference type="SUPFAM" id="SSF51215">
    <property type="entry name" value="Regulatory protein AraC"/>
    <property type="match status" value="1"/>
</dbReference>
<evidence type="ECO:0000313" key="6">
    <source>
        <dbReference type="EMBL" id="KZN41525.1"/>
    </source>
</evidence>
<dbReference type="InterPro" id="IPR018060">
    <property type="entry name" value="HTH_AraC"/>
</dbReference>
<keyword evidence="4" id="KW-0804">Transcription</keyword>
<dbReference type="SMART" id="SM00342">
    <property type="entry name" value="HTH_ARAC"/>
    <property type="match status" value="1"/>
</dbReference>
<organism evidence="6 7">
    <name type="scientific">Pseudoalteromonas luteoviolacea DSM 6061</name>
    <dbReference type="NCBI Taxonomy" id="1365250"/>
    <lineage>
        <taxon>Bacteria</taxon>
        <taxon>Pseudomonadati</taxon>
        <taxon>Pseudomonadota</taxon>
        <taxon>Gammaproteobacteria</taxon>
        <taxon>Alteromonadales</taxon>
        <taxon>Pseudoalteromonadaceae</taxon>
        <taxon>Pseudoalteromonas</taxon>
    </lineage>
</organism>
<dbReference type="SUPFAM" id="SSF46689">
    <property type="entry name" value="Homeodomain-like"/>
    <property type="match status" value="2"/>
</dbReference>
<dbReference type="Gene3D" id="1.10.10.60">
    <property type="entry name" value="Homeodomain-like"/>
    <property type="match status" value="2"/>
</dbReference>
<dbReference type="PROSITE" id="PS00041">
    <property type="entry name" value="HTH_ARAC_FAMILY_1"/>
    <property type="match status" value="1"/>
</dbReference>
<dbReference type="AlphaFoldDB" id="A0A166Y7K4"/>
<reference evidence="6 7" key="1">
    <citation type="submission" date="2013-07" db="EMBL/GenBank/DDBJ databases">
        <title>Comparative Genomic and Metabolomic Analysis of Twelve Strains of Pseudoalteromonas luteoviolacea.</title>
        <authorList>
            <person name="Vynne N.G."/>
            <person name="Mansson M."/>
            <person name="Gram L."/>
        </authorList>
    </citation>
    <scope>NUCLEOTIDE SEQUENCE [LARGE SCALE GENOMIC DNA]</scope>
    <source>
        <strain evidence="6 7">DSM 6061</strain>
    </source>
</reference>
<dbReference type="GO" id="GO:0043565">
    <property type="term" value="F:sequence-specific DNA binding"/>
    <property type="evidence" value="ECO:0007669"/>
    <property type="project" value="InterPro"/>
</dbReference>
<dbReference type="PATRIC" id="fig|1365250.3.peg.1206"/>
<gene>
    <name evidence="6" type="ORF">N475_10665</name>
</gene>
<proteinExistence type="predicted"/>
<dbReference type="InterPro" id="IPR050204">
    <property type="entry name" value="AraC_XylS_family_regulators"/>
</dbReference>
<dbReference type="InterPro" id="IPR009057">
    <property type="entry name" value="Homeodomain-like_sf"/>
</dbReference>
<keyword evidence="3" id="KW-0010">Activator</keyword>
<evidence type="ECO:0000256" key="1">
    <source>
        <dbReference type="ARBA" id="ARBA00023015"/>
    </source>
</evidence>
<keyword evidence="7" id="KW-1185">Reference proteome</keyword>
<feature type="domain" description="HTH araC/xylS-type" evidence="5">
    <location>
        <begin position="168"/>
        <end position="265"/>
    </location>
</feature>